<name>U2HZV8_9SPHI</name>
<dbReference type="Gene3D" id="3.90.930.1">
    <property type="match status" value="1"/>
</dbReference>
<dbReference type="Proteomes" id="UP000016584">
    <property type="component" value="Unassembled WGS sequence"/>
</dbReference>
<comment type="caution">
    <text evidence="1">The sequence shown here is derived from an EMBL/GenBank/DDBJ whole genome shotgun (WGS) entry which is preliminary data.</text>
</comment>
<dbReference type="AlphaFoldDB" id="U2HZV8"/>
<sequence length="825" mass="96483">MALSPYLDKYFITMHKAIYFILLTILTTHIVQAQDILYFDEDWQKTTKDKHVYYRPLPLKKEGELLLLRDYYKGGQLQMQGYLIADNPEIYVGDAYWYDEKGFDTSFSQYKNNSTVKQLNYYYPDGSLWQTVNYGTNGKKEKITTYLHNKVIATGYISPSEELSGNFSYGQPLSYYEYSPSDEGVMLEKTIAVPTDPVTKTKEQRFYFITVFWENGNKASETKVAYKPYGGTAEVYKKTWNKEGKFISEKKYDSETPNASYIEEEYYTKNYIATQIQETTPYKNGERYGVSIVYSNNGDTLYRSVFKQDELQEVNIYQNNKPTQKNIYQDSKPYDGIFTDEMGGVIKEFRLRKGVKIDKEFLKEQDSQKILAEGVYQNGQPWDGTFFNEGDLFEILQYKNGVQEGIQRAFSNLYFEHIKEEYEMKNGLRHGYRRMYEEDSLVNESIYKNGQIVSGTIQEDNMKLTYANGKVKTRSQFHHRDENRLLSTEQFEDDIIQSITYFDFSIKEQPKASYTGYFRNEKPYAGFFKLDTLIDDISLIDYYENGTLKYKYSFDFIEQLENYEHYLYTVKTSYKEGQPISGPLYKRVGRERLLQIDYTEGKINHFDVNLFGMHYFARISFQLNNNILSISGGNSPIAIKAYQADQSIIADLYKDNQIFRKGQESIQIKEGSPNSITFYYIKDGQIKTFATSILPFMDEDIDHNDLVMKLYPMFPMNNTTDMQTLLNKFLNKFETEDLEETFEYGIGENFPFKMEDILTTVEFDQNGAIAYGIRPIIQPDGSILIEGIENGKIKKKTTFKSIPELLKNNKADFKKFEHNLLNDIN</sequence>
<evidence type="ECO:0000313" key="2">
    <source>
        <dbReference type="Proteomes" id="UP000016584"/>
    </source>
</evidence>
<evidence type="ECO:0000313" key="1">
    <source>
        <dbReference type="EMBL" id="ERJ61057.1"/>
    </source>
</evidence>
<organism evidence="1 2">
    <name type="scientific">Sphingobacterium paucimobilis HER1398</name>
    <dbReference type="NCBI Taxonomy" id="1346330"/>
    <lineage>
        <taxon>Bacteria</taxon>
        <taxon>Pseudomonadati</taxon>
        <taxon>Bacteroidota</taxon>
        <taxon>Sphingobacteriia</taxon>
        <taxon>Sphingobacteriales</taxon>
        <taxon>Sphingobacteriaceae</taxon>
        <taxon>Sphingobacterium</taxon>
    </lineage>
</organism>
<reference evidence="1 2" key="1">
    <citation type="journal article" date="2013" name="Genome Announc.">
        <title>The Draft Genome Sequence of Sphingomonas paucimobilis Strain HER1398 (Proteobacteria), Host to the Giant PAU Phage, Indicates That It Is a Member of the Genus Sphingobacterium (Bacteroidetes).</title>
        <authorList>
            <person name="White R.A.III."/>
            <person name="Suttle C.A."/>
        </authorList>
    </citation>
    <scope>NUCLEOTIDE SEQUENCE [LARGE SCALE GENOMIC DNA]</scope>
    <source>
        <strain evidence="1 2">HER1398</strain>
    </source>
</reference>
<dbReference type="PATRIC" id="fig|1346330.5.peg.305"/>
<protein>
    <recommendedName>
        <fullName evidence="3">Antitoxin component YwqK of the YwqJK toxin-antitoxin module</fullName>
    </recommendedName>
</protein>
<dbReference type="eggNOG" id="COG2849">
    <property type="taxonomic scope" value="Bacteria"/>
</dbReference>
<evidence type="ECO:0008006" key="3">
    <source>
        <dbReference type="Google" id="ProtNLM"/>
    </source>
</evidence>
<proteinExistence type="predicted"/>
<dbReference type="SUPFAM" id="SSF82185">
    <property type="entry name" value="Histone H3 K4-specific methyltransferase SET7/9 N-terminal domain"/>
    <property type="match status" value="1"/>
</dbReference>
<gene>
    <name evidence="1" type="ORF">M472_20110</name>
</gene>
<keyword evidence="2" id="KW-1185">Reference proteome</keyword>
<accession>U2HZV8</accession>
<dbReference type="STRING" id="1346330.M472_20110"/>
<dbReference type="EMBL" id="ATDL01000003">
    <property type="protein sequence ID" value="ERJ61057.1"/>
    <property type="molecule type" value="Genomic_DNA"/>
</dbReference>